<proteinExistence type="predicted"/>
<dbReference type="EMBL" id="WQMT02000005">
    <property type="protein sequence ID" value="KAG9222878.1"/>
    <property type="molecule type" value="Genomic_DNA"/>
</dbReference>
<dbReference type="Proteomes" id="UP000824881">
    <property type="component" value="Unassembled WGS sequence"/>
</dbReference>
<gene>
    <name evidence="1" type="ORF">CCMSSC00406_0000433</name>
</gene>
<reference evidence="1 2" key="1">
    <citation type="journal article" date="2021" name="Appl. Environ. Microbiol.">
        <title>Genetic linkage and physical mapping for an oyster mushroom Pleurotus cornucopiae and QTL analysis for the trait cap color.</title>
        <authorList>
            <person name="Zhang Y."/>
            <person name="Gao W."/>
            <person name="Sonnenberg A."/>
            <person name="Chen Q."/>
            <person name="Zhang J."/>
            <person name="Huang C."/>
        </authorList>
    </citation>
    <scope>NUCLEOTIDE SEQUENCE [LARGE SCALE GENOMIC DNA]</scope>
    <source>
        <strain evidence="1">CCMSSC00406</strain>
    </source>
</reference>
<sequence>MSSREELVRNAVAFLVDPKSQASPLAQRIQFLEAKGLTPSEIDIAVRQASLNSSGSQPTAGLPVYGPNYGHALVPPRPVWDWRDYFITAVVSGTIMYGASALFKKYLLPHLQPPSSTAYEEDRDAMTAQFDAAEQLLKEIQTETSAIRTAVEKQQEDIDKTTQEVNAVVKEMREGEVKTRDEMREVRDEMNTIREMLPKASTCIWSIALTV</sequence>
<comment type="caution">
    <text evidence="1">The sequence shown here is derived from an EMBL/GenBank/DDBJ whole genome shotgun (WGS) entry which is preliminary data.</text>
</comment>
<accession>A0ACB7IX95</accession>
<name>A0ACB7IX95_PLECO</name>
<protein>
    <submittedName>
        <fullName evidence="1">Uncharacterized protein</fullName>
    </submittedName>
</protein>
<keyword evidence="2" id="KW-1185">Reference proteome</keyword>
<organism evidence="1 2">
    <name type="scientific">Pleurotus cornucopiae</name>
    <name type="common">Cornucopia mushroom</name>
    <dbReference type="NCBI Taxonomy" id="5321"/>
    <lineage>
        <taxon>Eukaryota</taxon>
        <taxon>Fungi</taxon>
        <taxon>Dikarya</taxon>
        <taxon>Basidiomycota</taxon>
        <taxon>Agaricomycotina</taxon>
        <taxon>Agaricomycetes</taxon>
        <taxon>Agaricomycetidae</taxon>
        <taxon>Agaricales</taxon>
        <taxon>Pleurotineae</taxon>
        <taxon>Pleurotaceae</taxon>
        <taxon>Pleurotus</taxon>
    </lineage>
</organism>
<evidence type="ECO:0000313" key="1">
    <source>
        <dbReference type="EMBL" id="KAG9222878.1"/>
    </source>
</evidence>
<evidence type="ECO:0000313" key="2">
    <source>
        <dbReference type="Proteomes" id="UP000824881"/>
    </source>
</evidence>